<comment type="caution">
    <text evidence="1">The sequence shown here is derived from an EMBL/GenBank/DDBJ whole genome shotgun (WGS) entry which is preliminary data.</text>
</comment>
<accession>A0A2T6ZNV7</accession>
<protein>
    <submittedName>
        <fullName evidence="1">Uncharacterized protein</fullName>
    </submittedName>
</protein>
<dbReference type="AlphaFoldDB" id="A0A2T6ZNV7"/>
<reference evidence="1 2" key="1">
    <citation type="submission" date="2017-04" db="EMBL/GenBank/DDBJ databases">
        <title>Draft genome sequence of Tuber borchii Vittad., a whitish edible truffle.</title>
        <authorList>
            <consortium name="DOE Joint Genome Institute"/>
            <person name="Murat C."/>
            <person name="Kuo A."/>
            <person name="Barry K.W."/>
            <person name="Clum A."/>
            <person name="Dockter R.B."/>
            <person name="Fauchery L."/>
            <person name="Iotti M."/>
            <person name="Kohler A."/>
            <person name="Labutti K."/>
            <person name="Lindquist E.A."/>
            <person name="Lipzen A."/>
            <person name="Ohm R.A."/>
            <person name="Wang M."/>
            <person name="Grigoriev I.V."/>
            <person name="Zambonelli A."/>
            <person name="Martin F.M."/>
        </authorList>
    </citation>
    <scope>NUCLEOTIDE SEQUENCE [LARGE SCALE GENOMIC DNA]</scope>
    <source>
        <strain evidence="1 2">Tbo3840</strain>
    </source>
</reference>
<sequence>MSSSSSPRSNTPPNPFPLDISEIELEISLLKKLAKFLKAKKEEHDIAAESIIASPTYYVRSLKNFNSLSSTLAFYIRLLPPNASWDEKAKVEAEGSDEQWIEQAIVWSSEILNILGEMQRCLATLREIKPDDLRGNYHSLEEWEEEVVGAIKTLEKVAATFKTKVKGKGKATRSGVSMMNALEEVKGIRILDLK</sequence>
<keyword evidence="2" id="KW-1185">Reference proteome</keyword>
<dbReference type="OrthoDB" id="5406339at2759"/>
<organism evidence="1 2">
    <name type="scientific">Tuber borchii</name>
    <name type="common">White truffle</name>
    <dbReference type="NCBI Taxonomy" id="42251"/>
    <lineage>
        <taxon>Eukaryota</taxon>
        <taxon>Fungi</taxon>
        <taxon>Dikarya</taxon>
        <taxon>Ascomycota</taxon>
        <taxon>Pezizomycotina</taxon>
        <taxon>Pezizomycetes</taxon>
        <taxon>Pezizales</taxon>
        <taxon>Tuberaceae</taxon>
        <taxon>Tuber</taxon>
    </lineage>
</organism>
<dbReference type="EMBL" id="NESQ01000160">
    <property type="protein sequence ID" value="PUU77157.1"/>
    <property type="molecule type" value="Genomic_DNA"/>
</dbReference>
<proteinExistence type="predicted"/>
<gene>
    <name evidence="1" type="ORF">B9Z19DRAFT_1194196</name>
</gene>
<name>A0A2T6ZNV7_TUBBO</name>
<evidence type="ECO:0000313" key="2">
    <source>
        <dbReference type="Proteomes" id="UP000244722"/>
    </source>
</evidence>
<dbReference type="Proteomes" id="UP000244722">
    <property type="component" value="Unassembled WGS sequence"/>
</dbReference>
<evidence type="ECO:0000313" key="1">
    <source>
        <dbReference type="EMBL" id="PUU77157.1"/>
    </source>
</evidence>